<reference evidence="4" key="1">
    <citation type="submission" date="2025-08" db="UniProtKB">
        <authorList>
            <consortium name="RefSeq"/>
        </authorList>
    </citation>
    <scope>IDENTIFICATION</scope>
    <source>
        <tissue evidence="4">Whole body</tissue>
    </source>
</reference>
<evidence type="ECO:0000259" key="2">
    <source>
        <dbReference type="PROSITE" id="PS51029"/>
    </source>
</evidence>
<dbReference type="PROSITE" id="PS51029">
    <property type="entry name" value="MADF"/>
    <property type="match status" value="1"/>
</dbReference>
<evidence type="ECO:0000256" key="1">
    <source>
        <dbReference type="SAM" id="MobiDB-lite"/>
    </source>
</evidence>
<dbReference type="GeneID" id="112466316"/>
<dbReference type="InterPro" id="IPR006578">
    <property type="entry name" value="MADF-dom"/>
</dbReference>
<dbReference type="OrthoDB" id="10051975at2759"/>
<sequence length="284" mass="33062">MEWPNDKVLLFISEIESLPILWDSSDPYYKISRKKNETWENLANKFLTTVLDVKKKWLSLQASYRRERIKVIDSTKGSEKKVSSKWFAYRAMMFLGDHYRPRGARNTSETSEACQREENNDRKDHESINETEVTRPKAEATLQHESERSLRLRNIPLRKKHLKVFHSPELSSPRKKKINEDNKPSEMYILKATIAEKESLRDENETYGEYVALTLKKLDNYSRIMAKRYINEILIEAELGKYKDSIPQRSPTPTTNYSAVSPSLSVYSYQSGGSNNVISSEPNL</sequence>
<dbReference type="PANTHER" id="PTHR21505">
    <property type="entry name" value="MADF DOMAIN-CONTAINING PROTEIN-RELATED"/>
    <property type="match status" value="1"/>
</dbReference>
<proteinExistence type="predicted"/>
<protein>
    <submittedName>
        <fullName evidence="4">Transcription factor Adf-1-like</fullName>
    </submittedName>
</protein>
<keyword evidence="3" id="KW-1185">Reference proteome</keyword>
<gene>
    <name evidence="4" type="primary">LOC112466316</name>
</gene>
<dbReference type="RefSeq" id="XP_024890136.1">
    <property type="nucleotide sequence ID" value="XM_025034368.1"/>
</dbReference>
<name>A0A6J1RB48_9HYME</name>
<dbReference type="Pfam" id="PF10545">
    <property type="entry name" value="MADF_DNA_bdg"/>
    <property type="match status" value="1"/>
</dbReference>
<evidence type="ECO:0000313" key="3">
    <source>
        <dbReference type="Proteomes" id="UP000504618"/>
    </source>
</evidence>
<dbReference type="PANTHER" id="PTHR21505:SF15">
    <property type="entry name" value="RE18252P"/>
    <property type="match status" value="1"/>
</dbReference>
<accession>A0A6J1RB48</accession>
<evidence type="ECO:0000313" key="4">
    <source>
        <dbReference type="RefSeq" id="XP_024890136.1"/>
    </source>
</evidence>
<feature type="region of interest" description="Disordered" evidence="1">
    <location>
        <begin position="100"/>
        <end position="150"/>
    </location>
</feature>
<dbReference type="Proteomes" id="UP000504618">
    <property type="component" value="Unplaced"/>
</dbReference>
<organism evidence="3 4">
    <name type="scientific">Temnothorax curvispinosus</name>
    <dbReference type="NCBI Taxonomy" id="300111"/>
    <lineage>
        <taxon>Eukaryota</taxon>
        <taxon>Metazoa</taxon>
        <taxon>Ecdysozoa</taxon>
        <taxon>Arthropoda</taxon>
        <taxon>Hexapoda</taxon>
        <taxon>Insecta</taxon>
        <taxon>Pterygota</taxon>
        <taxon>Neoptera</taxon>
        <taxon>Endopterygota</taxon>
        <taxon>Hymenoptera</taxon>
        <taxon>Apocrita</taxon>
        <taxon>Aculeata</taxon>
        <taxon>Formicoidea</taxon>
        <taxon>Formicidae</taxon>
        <taxon>Myrmicinae</taxon>
        <taxon>Temnothorax</taxon>
    </lineage>
</organism>
<dbReference type="SMART" id="SM00595">
    <property type="entry name" value="MADF"/>
    <property type="match status" value="1"/>
</dbReference>
<dbReference type="AlphaFoldDB" id="A0A6J1RB48"/>
<feature type="domain" description="MADF" evidence="2">
    <location>
        <begin position="10"/>
        <end position="100"/>
    </location>
</feature>
<feature type="compositionally biased region" description="Basic and acidic residues" evidence="1">
    <location>
        <begin position="114"/>
        <end position="150"/>
    </location>
</feature>